<sequence>RDHMRPCGMEVLIEEDAEREGSIASDRPGHRK</sequence>
<dbReference type="Proteomes" id="UP000265520">
    <property type="component" value="Unassembled WGS sequence"/>
</dbReference>
<evidence type="ECO:0000313" key="1">
    <source>
        <dbReference type="EMBL" id="MCI83184.1"/>
    </source>
</evidence>
<reference evidence="1 2" key="1">
    <citation type="journal article" date="2018" name="Front. Plant Sci.">
        <title>Red Clover (Trifolium pratense) and Zigzag Clover (T. medium) - A Picture of Genomic Similarities and Differences.</title>
        <authorList>
            <person name="Dluhosova J."/>
            <person name="Istvanek J."/>
            <person name="Nedelnik J."/>
            <person name="Repkova J."/>
        </authorList>
    </citation>
    <scope>NUCLEOTIDE SEQUENCE [LARGE SCALE GENOMIC DNA]</scope>
    <source>
        <strain evidence="2">cv. 10/8</strain>
        <tissue evidence="1">Leaf</tissue>
    </source>
</reference>
<organism evidence="1 2">
    <name type="scientific">Trifolium medium</name>
    <dbReference type="NCBI Taxonomy" id="97028"/>
    <lineage>
        <taxon>Eukaryota</taxon>
        <taxon>Viridiplantae</taxon>
        <taxon>Streptophyta</taxon>
        <taxon>Embryophyta</taxon>
        <taxon>Tracheophyta</taxon>
        <taxon>Spermatophyta</taxon>
        <taxon>Magnoliopsida</taxon>
        <taxon>eudicotyledons</taxon>
        <taxon>Gunneridae</taxon>
        <taxon>Pentapetalae</taxon>
        <taxon>rosids</taxon>
        <taxon>fabids</taxon>
        <taxon>Fabales</taxon>
        <taxon>Fabaceae</taxon>
        <taxon>Papilionoideae</taxon>
        <taxon>50 kb inversion clade</taxon>
        <taxon>NPAAA clade</taxon>
        <taxon>Hologalegina</taxon>
        <taxon>IRL clade</taxon>
        <taxon>Trifolieae</taxon>
        <taxon>Trifolium</taxon>
    </lineage>
</organism>
<proteinExistence type="predicted"/>
<dbReference type="AlphaFoldDB" id="A0A392V4N1"/>
<feature type="non-terminal residue" evidence="1">
    <location>
        <position position="1"/>
    </location>
</feature>
<accession>A0A392V4N1</accession>
<dbReference type="EMBL" id="LXQA011061049">
    <property type="protein sequence ID" value="MCI83184.1"/>
    <property type="molecule type" value="Genomic_DNA"/>
</dbReference>
<name>A0A392V4N1_9FABA</name>
<evidence type="ECO:0000313" key="2">
    <source>
        <dbReference type="Proteomes" id="UP000265520"/>
    </source>
</evidence>
<protein>
    <submittedName>
        <fullName evidence="1">Uncharacterized protein</fullName>
    </submittedName>
</protein>
<comment type="caution">
    <text evidence="1">The sequence shown here is derived from an EMBL/GenBank/DDBJ whole genome shotgun (WGS) entry which is preliminary data.</text>
</comment>
<keyword evidence="2" id="KW-1185">Reference proteome</keyword>